<dbReference type="InterPro" id="IPR012946">
    <property type="entry name" value="X8"/>
</dbReference>
<feature type="region of interest" description="Disordered" evidence="10">
    <location>
        <begin position="474"/>
        <end position="499"/>
    </location>
</feature>
<evidence type="ECO:0000259" key="11">
    <source>
        <dbReference type="SMART" id="SM00768"/>
    </source>
</evidence>
<evidence type="ECO:0000256" key="3">
    <source>
        <dbReference type="ARBA" id="ARBA00022622"/>
    </source>
</evidence>
<protein>
    <recommendedName>
        <fullName evidence="9">1,3-beta-glucanosyltransferase</fullName>
        <ecNumber evidence="9">2.4.1.-</ecNumber>
    </recommendedName>
</protein>
<dbReference type="GO" id="GO:0005886">
    <property type="term" value="C:plasma membrane"/>
    <property type="evidence" value="ECO:0007669"/>
    <property type="project" value="UniProtKB-SubCell"/>
</dbReference>
<dbReference type="SUPFAM" id="SSF51445">
    <property type="entry name" value="(Trans)glycosidases"/>
    <property type="match status" value="1"/>
</dbReference>
<dbReference type="Pfam" id="PF03198">
    <property type="entry name" value="Glyco_hydro_72"/>
    <property type="match status" value="1"/>
</dbReference>
<evidence type="ECO:0000256" key="5">
    <source>
        <dbReference type="ARBA" id="ARBA00023136"/>
    </source>
</evidence>
<keyword evidence="4 9" id="KW-0732">Signal</keyword>
<gene>
    <name evidence="12" type="ORF">AJ80_01702</name>
</gene>
<keyword evidence="9" id="KW-0808">Transferase</keyword>
<sequence length="533" mass="58098">MKLSTVLVNAALIAGSVAELDPIVIKGSKFFYKSNGTEFFMRGIAYQQDVAQGGGSISGDKKYKDPLADVALCKRDVPLLQELRTNTIRVYAIDPEADHTECMKMLDDAGIYVIADLSEPATSIIRSDPKWNDDLYERYTSVVDELAKYTNTIGFFAGNEVSNNKTNTDASAFVKAAVRDTKAYIKSKNYREMGVGYATNDDAEIRDEMTNYFNCGSREETIDFWGYNIYSWCGNSNFKESGYEKVVKDFSTFSVPVFFGEYGCNDVQPRKFTEVGTIYGKQMTHVLSGGIVYMYFQEENDYGLVEVKGGKLKKLDDFDYLKKEMAKVDPTGVKMDDYKPSNTELAACPTNTKVWQASETLPPTPNKELCSCMVKSLSCVASSSITDKRLGDLFGTVCGLGDNVCAGISADASKGVYGAYSMCNPKEQLSFALNTYYLQQEKKGNGAQACDFDGAAKTQTPTEVEGNCKSLMDEAGTDGTGQVTTGPEGSSDDSSESSSAAYPSTIPSFNFGLIQLGAYLVCGVFAGAGMILL</sequence>
<dbReference type="Proteomes" id="UP000224634">
    <property type="component" value="Unassembled WGS sequence"/>
</dbReference>
<dbReference type="FunFam" id="3.20.20.80:FF:000038">
    <property type="entry name" value="1,3-beta-glucanosyltransferase"/>
    <property type="match status" value="1"/>
</dbReference>
<dbReference type="Gene3D" id="3.20.20.80">
    <property type="entry name" value="Glycosidases"/>
    <property type="match status" value="1"/>
</dbReference>
<dbReference type="SMART" id="SM00768">
    <property type="entry name" value="X8"/>
    <property type="match status" value="1"/>
</dbReference>
<dbReference type="EC" id="2.4.1.-" evidence="9"/>
<comment type="caution">
    <text evidence="12">The sequence shown here is derived from an EMBL/GenBank/DDBJ whole genome shotgun (WGS) entry which is preliminary data.</text>
</comment>
<accession>A0A2B7Z025</accession>
<dbReference type="GO" id="GO:0031505">
    <property type="term" value="P:fungal-type cell wall organization"/>
    <property type="evidence" value="ECO:0007669"/>
    <property type="project" value="TreeGrafter"/>
</dbReference>
<dbReference type="EMBL" id="PDNA01000015">
    <property type="protein sequence ID" value="PGH26573.1"/>
    <property type="molecule type" value="Genomic_DNA"/>
</dbReference>
<feature type="signal peptide" evidence="9">
    <location>
        <begin position="1"/>
        <end position="18"/>
    </location>
</feature>
<dbReference type="GO" id="GO:0071970">
    <property type="term" value="P:fungal-type cell wall (1-&gt;3)-beta-D-glucan biosynthetic process"/>
    <property type="evidence" value="ECO:0007669"/>
    <property type="project" value="TreeGrafter"/>
</dbReference>
<proteinExistence type="inferred from homology"/>
<feature type="chain" id="PRO_5011820678" description="1,3-beta-glucanosyltransferase" evidence="9">
    <location>
        <begin position="19"/>
        <end position="533"/>
    </location>
</feature>
<dbReference type="InterPro" id="IPR017853">
    <property type="entry name" value="GH"/>
</dbReference>
<comment type="subcellular location">
    <subcellularLocation>
        <location evidence="1 9">Cell membrane</location>
        <topology evidence="1 9">Lipid-anchor</topology>
        <topology evidence="1 9">GPI-anchor</topology>
    </subcellularLocation>
</comment>
<evidence type="ECO:0000256" key="1">
    <source>
        <dbReference type="ARBA" id="ARBA00004609"/>
    </source>
</evidence>
<keyword evidence="6" id="KW-1015">Disulfide bond</keyword>
<dbReference type="AlphaFoldDB" id="A0A2B7Z025"/>
<feature type="domain" description="X8" evidence="11">
    <location>
        <begin position="377"/>
        <end position="470"/>
    </location>
</feature>
<dbReference type="Gene3D" id="1.20.58.1040">
    <property type="match status" value="1"/>
</dbReference>
<dbReference type="Pfam" id="PF07983">
    <property type="entry name" value="X8"/>
    <property type="match status" value="1"/>
</dbReference>
<dbReference type="PANTHER" id="PTHR31468">
    <property type="entry name" value="1,3-BETA-GLUCANOSYLTRANSFERASE GAS1"/>
    <property type="match status" value="1"/>
</dbReference>
<evidence type="ECO:0000256" key="4">
    <source>
        <dbReference type="ARBA" id="ARBA00022729"/>
    </source>
</evidence>
<comment type="function">
    <text evidence="9">Splits internally a 1,3-beta-glucan molecule and transfers the newly generated reducing end (the donor) to the non-reducing end of another 1,3-beta-glucan molecule (the acceptor) forming a 1,3-beta linkage, resulting in the elongation of 1,3-beta-glucan chains in the cell wall.</text>
</comment>
<dbReference type="STRING" id="1447883.A0A2B7Z025"/>
<keyword evidence="7" id="KW-0325">Glycoprotein</keyword>
<keyword evidence="3 9" id="KW-0336">GPI-anchor</keyword>
<dbReference type="GO" id="GO:0098552">
    <property type="term" value="C:side of membrane"/>
    <property type="evidence" value="ECO:0007669"/>
    <property type="project" value="UniProtKB-KW"/>
</dbReference>
<evidence type="ECO:0000256" key="9">
    <source>
        <dbReference type="RuleBase" id="RU361209"/>
    </source>
</evidence>
<keyword evidence="13" id="KW-1185">Reference proteome</keyword>
<reference evidence="12 13" key="1">
    <citation type="submission" date="2017-10" db="EMBL/GenBank/DDBJ databases">
        <title>Comparative genomics in systemic dimorphic fungi from Ajellomycetaceae.</title>
        <authorList>
            <person name="Munoz J.F."/>
            <person name="Mcewen J.G."/>
            <person name="Clay O.K."/>
            <person name="Cuomo C.A."/>
        </authorList>
    </citation>
    <scope>NUCLEOTIDE SEQUENCE [LARGE SCALE GENOMIC DNA]</scope>
    <source>
        <strain evidence="12 13">UAMH7299</strain>
    </source>
</reference>
<name>A0A2B7Z025_POLH7</name>
<evidence type="ECO:0000313" key="13">
    <source>
        <dbReference type="Proteomes" id="UP000224634"/>
    </source>
</evidence>
<keyword evidence="8 9" id="KW-0449">Lipoprotein</keyword>
<dbReference type="OrthoDB" id="421038at2759"/>
<organism evidence="12 13">
    <name type="scientific">Polytolypa hystricis (strain UAMH7299)</name>
    <dbReference type="NCBI Taxonomy" id="1447883"/>
    <lineage>
        <taxon>Eukaryota</taxon>
        <taxon>Fungi</taxon>
        <taxon>Dikarya</taxon>
        <taxon>Ascomycota</taxon>
        <taxon>Pezizomycotina</taxon>
        <taxon>Eurotiomycetes</taxon>
        <taxon>Eurotiomycetidae</taxon>
        <taxon>Onygenales</taxon>
        <taxon>Onygenales incertae sedis</taxon>
        <taxon>Polytolypa</taxon>
    </lineage>
</organism>
<evidence type="ECO:0000256" key="6">
    <source>
        <dbReference type="ARBA" id="ARBA00023157"/>
    </source>
</evidence>
<evidence type="ECO:0000256" key="8">
    <source>
        <dbReference type="ARBA" id="ARBA00023288"/>
    </source>
</evidence>
<dbReference type="GO" id="GO:0042124">
    <property type="term" value="F:1,3-beta-glucanosyltransferase activity"/>
    <property type="evidence" value="ECO:0007669"/>
    <property type="project" value="TreeGrafter"/>
</dbReference>
<dbReference type="PANTHER" id="PTHR31468:SF2">
    <property type="entry name" value="1,3-BETA-GLUCANOSYLTRANSFERASE GAS1"/>
    <property type="match status" value="1"/>
</dbReference>
<evidence type="ECO:0000256" key="10">
    <source>
        <dbReference type="SAM" id="MobiDB-lite"/>
    </source>
</evidence>
<keyword evidence="5 9" id="KW-0472">Membrane</keyword>
<dbReference type="InterPro" id="IPR004886">
    <property type="entry name" value="Glucanosyltransferase"/>
</dbReference>
<evidence type="ECO:0000256" key="7">
    <source>
        <dbReference type="ARBA" id="ARBA00023180"/>
    </source>
</evidence>
<evidence type="ECO:0000313" key="12">
    <source>
        <dbReference type="EMBL" id="PGH26573.1"/>
    </source>
</evidence>
<comment type="similarity">
    <text evidence="2 9">Belongs to the glycosyl hydrolase 72 family.</text>
</comment>
<evidence type="ECO:0000256" key="2">
    <source>
        <dbReference type="ARBA" id="ARBA00007528"/>
    </source>
</evidence>